<feature type="region of interest" description="Disordered" evidence="1">
    <location>
        <begin position="1"/>
        <end position="24"/>
    </location>
</feature>
<dbReference type="SUPFAM" id="SSF52058">
    <property type="entry name" value="L domain-like"/>
    <property type="match status" value="1"/>
</dbReference>
<reference evidence="2" key="1">
    <citation type="submission" date="2015-06" db="UniProtKB">
        <authorList>
            <consortium name="EnsemblPlants"/>
        </authorList>
    </citation>
    <scope>IDENTIFICATION</scope>
</reference>
<dbReference type="Gene3D" id="3.80.10.10">
    <property type="entry name" value="Ribonuclease Inhibitor"/>
    <property type="match status" value="1"/>
</dbReference>
<dbReference type="EnsemblPlants" id="EMT23482">
    <property type="protein sequence ID" value="EMT23482"/>
    <property type="gene ID" value="F775_00025"/>
</dbReference>
<dbReference type="PANTHER" id="PTHR34709">
    <property type="entry name" value="OS10G0396666 PROTEIN"/>
    <property type="match status" value="1"/>
</dbReference>
<dbReference type="PANTHER" id="PTHR34709:SF25">
    <property type="entry name" value="OS06G0688400 PROTEIN"/>
    <property type="match status" value="1"/>
</dbReference>
<dbReference type="InterPro" id="IPR036047">
    <property type="entry name" value="F-box-like_dom_sf"/>
</dbReference>
<evidence type="ECO:0008006" key="3">
    <source>
        <dbReference type="Google" id="ProtNLM"/>
    </source>
</evidence>
<evidence type="ECO:0000256" key="1">
    <source>
        <dbReference type="SAM" id="MobiDB-lite"/>
    </source>
</evidence>
<organism evidence="2">
    <name type="scientific">Aegilops tauschii</name>
    <name type="common">Tausch's goatgrass</name>
    <name type="synonym">Aegilops squarrosa</name>
    <dbReference type="NCBI Taxonomy" id="37682"/>
    <lineage>
        <taxon>Eukaryota</taxon>
        <taxon>Viridiplantae</taxon>
        <taxon>Streptophyta</taxon>
        <taxon>Embryophyta</taxon>
        <taxon>Tracheophyta</taxon>
        <taxon>Spermatophyta</taxon>
        <taxon>Magnoliopsida</taxon>
        <taxon>Liliopsida</taxon>
        <taxon>Poales</taxon>
        <taxon>Poaceae</taxon>
        <taxon>BOP clade</taxon>
        <taxon>Pooideae</taxon>
        <taxon>Triticodae</taxon>
        <taxon>Triticeae</taxon>
        <taxon>Triticinae</taxon>
        <taxon>Aegilops</taxon>
    </lineage>
</organism>
<protein>
    <recommendedName>
        <fullName evidence="3">F-box domain-containing protein</fullName>
    </recommendedName>
</protein>
<dbReference type="InterPro" id="IPR055312">
    <property type="entry name" value="FBL15-like"/>
</dbReference>
<evidence type="ECO:0000313" key="2">
    <source>
        <dbReference type="EnsemblPlants" id="EMT23482"/>
    </source>
</evidence>
<dbReference type="AlphaFoldDB" id="M8C8V7"/>
<accession>M8C8V7</accession>
<name>M8C8V7_AEGTA</name>
<dbReference type="SUPFAM" id="SSF81383">
    <property type="entry name" value="F-box domain"/>
    <property type="match status" value="1"/>
</dbReference>
<dbReference type="ExpressionAtlas" id="M8C8V7">
    <property type="expression patterns" value="baseline"/>
</dbReference>
<proteinExistence type="predicted"/>
<feature type="compositionally biased region" description="Basic residues" evidence="1">
    <location>
        <begin position="1"/>
        <end position="10"/>
    </location>
</feature>
<sequence>MELRSGRRLWRSPPHGPRPQNTDLISSLPDEMLLLILTRLRCVRTAVQTGLRSRRWRGLWTGLADLTSRNLKPARIEAILATDFAASTTAASTLDICLETRYTADLASSLLRAAARVSPRELVFTSSANWSDWGDIKLHCFNCTTSIELQSRVFRVDVAPPFAGEFTSLERLSLAGYIINLGVLLSRCPRLRVLSLNSRGKYDMSITLPPNSVFPTLDSLSLTGQIDGLGNLLNLCQCLRVLSVTYTNSQELTRPPAAEFRALEKLSLFGNIANPGTLLNRCPCLRLLSVTFYGMALASLKTALATIGEATIGEAAPVGLTLSRLSISIPWRDSIDAACFASLLHMAVSQSPQELIIIDNFDGCDLNMRCQRRINADLPCFQHATSIEMNLQIVCFTSLSTTEEFLALERLTLLGCCSTIDVGTLVTRCPRLRVLEINLARVNITVHSALLQKLKVYMNNHMECHDIDIVTPMLKQLQMVIVGADMDTRVSISAPVVEKVKWQRWYTEFHHAFGSWRLRNMSMEVIENNGIDNGEHVLRLHLYALVRLLSYVLLKLPSDLRF</sequence>
<dbReference type="InterPro" id="IPR032675">
    <property type="entry name" value="LRR_dom_sf"/>
</dbReference>